<feature type="chain" id="PRO_5028925685" evidence="2">
    <location>
        <begin position="19"/>
        <end position="305"/>
    </location>
</feature>
<name>A0A7G8BHT7_9BACT</name>
<evidence type="ECO:0000259" key="3">
    <source>
        <dbReference type="Pfam" id="PF07859"/>
    </source>
</evidence>
<evidence type="ECO:0000256" key="1">
    <source>
        <dbReference type="ARBA" id="ARBA00022801"/>
    </source>
</evidence>
<keyword evidence="5" id="KW-1185">Reference proteome</keyword>
<dbReference type="SUPFAM" id="SSF53474">
    <property type="entry name" value="alpha/beta-Hydrolases"/>
    <property type="match status" value="1"/>
</dbReference>
<dbReference type="Gene3D" id="3.40.50.1820">
    <property type="entry name" value="alpha/beta hydrolase"/>
    <property type="match status" value="1"/>
</dbReference>
<dbReference type="Proteomes" id="UP000515312">
    <property type="component" value="Chromosome"/>
</dbReference>
<dbReference type="EMBL" id="CP060394">
    <property type="protein sequence ID" value="QNI32107.1"/>
    <property type="molecule type" value="Genomic_DNA"/>
</dbReference>
<protein>
    <submittedName>
        <fullName evidence="4">Alpha/beta hydrolase</fullName>
    </submittedName>
</protein>
<evidence type="ECO:0000256" key="2">
    <source>
        <dbReference type="SAM" id="SignalP"/>
    </source>
</evidence>
<accession>A0A7G8BHT7</accession>
<sequence length="305" mass="32652">MKSWIFALCFVGAAGLSAQTPAWQPPAGFTQTPVWPGTVPDAAPSAGPEVDTTTAKDQLIAGKPLMRLGNVSVPTMTVYPAKGKNTGAAVVVFPGGGYTILAIDLEGTEVCDWLTSSGVTCVLLKYRVPGSGPYPKSPMALEDAQRAVGLVRFHAAEWHLDPHRIGVLGFSAGAHLAAALSTHFDQRLYKPVDAADAVSCRPDFAVVIYPGYLAIADKNFAFNPDVPVTKDTPPTFLLQTEDDHVAHVESSLRYYEALKAAGVPVEMHLYTEGVHGYGLRRTKLPVTGWPQLVDVWLRTIGMVGE</sequence>
<feature type="signal peptide" evidence="2">
    <location>
        <begin position="1"/>
        <end position="18"/>
    </location>
</feature>
<keyword evidence="2" id="KW-0732">Signal</keyword>
<keyword evidence="1 4" id="KW-0378">Hydrolase</keyword>
<dbReference type="PANTHER" id="PTHR48081:SF6">
    <property type="entry name" value="PEPTIDASE S9 PROLYL OLIGOPEPTIDASE CATALYTIC DOMAIN-CONTAINING PROTEIN"/>
    <property type="match status" value="1"/>
</dbReference>
<dbReference type="RefSeq" id="WP_186743063.1">
    <property type="nucleotide sequence ID" value="NZ_CP060394.1"/>
</dbReference>
<proteinExistence type="predicted"/>
<dbReference type="InterPro" id="IPR029058">
    <property type="entry name" value="AB_hydrolase_fold"/>
</dbReference>
<dbReference type="Pfam" id="PF07859">
    <property type="entry name" value="Abhydrolase_3"/>
    <property type="match status" value="1"/>
</dbReference>
<evidence type="ECO:0000313" key="4">
    <source>
        <dbReference type="EMBL" id="QNI32107.1"/>
    </source>
</evidence>
<reference evidence="4 5" key="1">
    <citation type="submission" date="2020-08" db="EMBL/GenBank/DDBJ databases">
        <title>Edaphobacter telluris sp. nov. and Acidobacterium dinghuensis sp. nov., two acidobacteria isolated from forest soil.</title>
        <authorList>
            <person name="Fu J."/>
            <person name="Qiu L."/>
        </authorList>
    </citation>
    <scope>NUCLEOTIDE SEQUENCE [LARGE SCALE GENOMIC DNA]</scope>
    <source>
        <strain evidence="4">4Y35</strain>
    </source>
</reference>
<dbReference type="GO" id="GO:0016787">
    <property type="term" value="F:hydrolase activity"/>
    <property type="evidence" value="ECO:0007669"/>
    <property type="project" value="UniProtKB-KW"/>
</dbReference>
<dbReference type="InterPro" id="IPR050300">
    <property type="entry name" value="GDXG_lipolytic_enzyme"/>
</dbReference>
<gene>
    <name evidence="4" type="ORF">H7849_24445</name>
</gene>
<dbReference type="AlphaFoldDB" id="A0A7G8BHT7"/>
<organism evidence="4 5">
    <name type="scientific">Alloacidobacterium dinghuense</name>
    <dbReference type="NCBI Taxonomy" id="2763107"/>
    <lineage>
        <taxon>Bacteria</taxon>
        <taxon>Pseudomonadati</taxon>
        <taxon>Acidobacteriota</taxon>
        <taxon>Terriglobia</taxon>
        <taxon>Terriglobales</taxon>
        <taxon>Acidobacteriaceae</taxon>
        <taxon>Alloacidobacterium</taxon>
    </lineage>
</organism>
<evidence type="ECO:0000313" key="5">
    <source>
        <dbReference type="Proteomes" id="UP000515312"/>
    </source>
</evidence>
<dbReference type="InterPro" id="IPR013094">
    <property type="entry name" value="AB_hydrolase_3"/>
</dbReference>
<dbReference type="KEGG" id="adin:H7849_24445"/>
<dbReference type="PANTHER" id="PTHR48081">
    <property type="entry name" value="AB HYDROLASE SUPERFAMILY PROTEIN C4A8.06C"/>
    <property type="match status" value="1"/>
</dbReference>
<feature type="domain" description="Alpha/beta hydrolase fold-3" evidence="3">
    <location>
        <begin position="90"/>
        <end position="213"/>
    </location>
</feature>